<proteinExistence type="predicted"/>
<dbReference type="Proteomes" id="UP000543174">
    <property type="component" value="Unassembled WGS sequence"/>
</dbReference>
<dbReference type="EMBL" id="JACJHT010000001">
    <property type="protein sequence ID" value="MBA9038793.1"/>
    <property type="molecule type" value="Genomic_DNA"/>
</dbReference>
<keyword evidence="2" id="KW-1185">Reference proteome</keyword>
<comment type="caution">
    <text evidence="1">The sequence shown here is derived from an EMBL/GenBank/DDBJ whole genome shotgun (WGS) entry which is preliminary data.</text>
</comment>
<evidence type="ECO:0000313" key="1">
    <source>
        <dbReference type="EMBL" id="MBA9038793.1"/>
    </source>
</evidence>
<organism evidence="1 2">
    <name type="scientific">Priestia aryabhattai</name>
    <name type="common">Bacillus aryabhattai</name>
    <dbReference type="NCBI Taxonomy" id="412384"/>
    <lineage>
        <taxon>Bacteria</taxon>
        <taxon>Bacillati</taxon>
        <taxon>Bacillota</taxon>
        <taxon>Bacilli</taxon>
        <taxon>Bacillales</taxon>
        <taxon>Bacillaceae</taxon>
        <taxon>Priestia</taxon>
    </lineage>
</organism>
<dbReference type="AlphaFoldDB" id="A0A7W3REX7"/>
<name>A0A7W3REX7_PRIAR</name>
<evidence type="ECO:0000313" key="2">
    <source>
        <dbReference type="Proteomes" id="UP000543174"/>
    </source>
</evidence>
<reference evidence="1" key="1">
    <citation type="submission" date="2020-08" db="EMBL/GenBank/DDBJ databases">
        <title>Functional genomics of gut bacteria from endangered species of beetles.</title>
        <authorList>
            <person name="Carlos-Shanley C."/>
        </authorList>
    </citation>
    <scope>NUCLEOTIDE SEQUENCE [LARGE SCALE GENOMIC DNA]</scope>
    <source>
        <strain evidence="1">S00060</strain>
    </source>
</reference>
<gene>
    <name evidence="1" type="ORF">HNP21_001882</name>
</gene>
<protein>
    <submittedName>
        <fullName evidence="1">Uncharacterized protein</fullName>
    </submittedName>
</protein>
<accession>A0A7W3REX7</accession>
<sequence>MTNISKFVKEAADIMMENGWMETPPEAVDRGHLNSN</sequence>